<feature type="non-terminal residue" evidence="1">
    <location>
        <position position="1"/>
    </location>
</feature>
<proteinExistence type="predicted"/>
<sequence length="102" mass="11901">ITLKTVYKAREHARLYGAGTPPIEKPKKQTKLMVEFKKKQFESFFLDKDNVTMSSYKIDSKTNLPILYLHDNKTSLWKKFQQTFPNGMKKTSFMSGLQIAHI</sequence>
<organism evidence="1 2">
    <name type="scientific">Cetraspora pellucida</name>
    <dbReference type="NCBI Taxonomy" id="1433469"/>
    <lineage>
        <taxon>Eukaryota</taxon>
        <taxon>Fungi</taxon>
        <taxon>Fungi incertae sedis</taxon>
        <taxon>Mucoromycota</taxon>
        <taxon>Glomeromycotina</taxon>
        <taxon>Glomeromycetes</taxon>
        <taxon>Diversisporales</taxon>
        <taxon>Gigasporaceae</taxon>
        <taxon>Cetraspora</taxon>
    </lineage>
</organism>
<protein>
    <submittedName>
        <fullName evidence="1">2249_t:CDS:1</fullName>
    </submittedName>
</protein>
<name>A0ACA9QY10_9GLOM</name>
<accession>A0ACA9QY10</accession>
<keyword evidence="2" id="KW-1185">Reference proteome</keyword>
<dbReference type="Proteomes" id="UP000789366">
    <property type="component" value="Unassembled WGS sequence"/>
</dbReference>
<reference evidence="1" key="1">
    <citation type="submission" date="2021-06" db="EMBL/GenBank/DDBJ databases">
        <authorList>
            <person name="Kallberg Y."/>
            <person name="Tangrot J."/>
            <person name="Rosling A."/>
        </authorList>
    </citation>
    <scope>NUCLEOTIDE SEQUENCE</scope>
    <source>
        <strain evidence="1">28 12/20/2015</strain>
    </source>
</reference>
<evidence type="ECO:0000313" key="2">
    <source>
        <dbReference type="Proteomes" id="UP000789366"/>
    </source>
</evidence>
<comment type="caution">
    <text evidence="1">The sequence shown here is derived from an EMBL/GenBank/DDBJ whole genome shotgun (WGS) entry which is preliminary data.</text>
</comment>
<evidence type="ECO:0000313" key="1">
    <source>
        <dbReference type="EMBL" id="CAG8768642.1"/>
    </source>
</evidence>
<dbReference type="EMBL" id="CAJVPW010052680">
    <property type="protein sequence ID" value="CAG8768642.1"/>
    <property type="molecule type" value="Genomic_DNA"/>
</dbReference>
<gene>
    <name evidence="1" type="ORF">SPELUC_LOCUS15631</name>
</gene>